<proteinExistence type="predicted"/>
<protein>
    <submittedName>
        <fullName evidence="1">Uncharacterized protein</fullName>
    </submittedName>
</protein>
<evidence type="ECO:0000313" key="1">
    <source>
        <dbReference type="EMBL" id="KAH7859160.1"/>
    </source>
</evidence>
<keyword evidence="2" id="KW-1185">Reference proteome</keyword>
<sequence>MYDGRDNDLFEHFSYVAQRIGVYTAKDYADVLEFLVGKWNVEALTGLSGEGREAQEYVCGWLQGLDDWREFGLEVGLRKHASCHLAGSLIKK</sequence>
<dbReference type="EMBL" id="CM037153">
    <property type="protein sequence ID" value="KAH7859160.1"/>
    <property type="molecule type" value="Genomic_DNA"/>
</dbReference>
<reference evidence="1 2" key="1">
    <citation type="journal article" date="2021" name="Hortic Res">
        <title>High-quality reference genome and annotation aids understanding of berry development for evergreen blueberry (Vaccinium darrowii).</title>
        <authorList>
            <person name="Yu J."/>
            <person name="Hulse-Kemp A.M."/>
            <person name="Babiker E."/>
            <person name="Staton M."/>
        </authorList>
    </citation>
    <scope>NUCLEOTIDE SEQUENCE [LARGE SCALE GENOMIC DNA]</scope>
    <source>
        <strain evidence="2">cv. NJ 8807/NJ 8810</strain>
        <tissue evidence="1">Young leaf</tissue>
    </source>
</reference>
<organism evidence="1 2">
    <name type="scientific">Vaccinium darrowii</name>
    <dbReference type="NCBI Taxonomy" id="229202"/>
    <lineage>
        <taxon>Eukaryota</taxon>
        <taxon>Viridiplantae</taxon>
        <taxon>Streptophyta</taxon>
        <taxon>Embryophyta</taxon>
        <taxon>Tracheophyta</taxon>
        <taxon>Spermatophyta</taxon>
        <taxon>Magnoliopsida</taxon>
        <taxon>eudicotyledons</taxon>
        <taxon>Gunneridae</taxon>
        <taxon>Pentapetalae</taxon>
        <taxon>asterids</taxon>
        <taxon>Ericales</taxon>
        <taxon>Ericaceae</taxon>
        <taxon>Vaccinioideae</taxon>
        <taxon>Vaccinieae</taxon>
        <taxon>Vaccinium</taxon>
    </lineage>
</organism>
<comment type="caution">
    <text evidence="1">The sequence shown here is derived from an EMBL/GenBank/DDBJ whole genome shotgun (WGS) entry which is preliminary data.</text>
</comment>
<evidence type="ECO:0000313" key="2">
    <source>
        <dbReference type="Proteomes" id="UP000828048"/>
    </source>
</evidence>
<name>A0ACB7YZY6_9ERIC</name>
<accession>A0ACB7YZY6</accession>
<dbReference type="Proteomes" id="UP000828048">
    <property type="component" value="Chromosome 3"/>
</dbReference>
<gene>
    <name evidence="1" type="ORF">Vadar_032342</name>
</gene>